<name>A0ABD0UEP0_DENTH</name>
<gene>
    <name evidence="2" type="ORF">M5K25_019144</name>
</gene>
<reference evidence="2 3" key="1">
    <citation type="journal article" date="2024" name="Plant Biotechnol. J.">
        <title>Dendrobium thyrsiflorum genome and its molecular insights into genes involved in important horticultural traits.</title>
        <authorList>
            <person name="Chen B."/>
            <person name="Wang J.Y."/>
            <person name="Zheng P.J."/>
            <person name="Li K.L."/>
            <person name="Liang Y.M."/>
            <person name="Chen X.F."/>
            <person name="Zhang C."/>
            <person name="Zhao X."/>
            <person name="He X."/>
            <person name="Zhang G.Q."/>
            <person name="Liu Z.J."/>
            <person name="Xu Q."/>
        </authorList>
    </citation>
    <scope>NUCLEOTIDE SEQUENCE [LARGE SCALE GENOMIC DNA]</scope>
    <source>
        <strain evidence="2">GZMU011</strain>
    </source>
</reference>
<sequence>MTCPLTHSPASEQRNPTTGPISSVAPSLPIGFISADLFTSSSVFPAKNISVATGPGATQFAVTFVPLSSFDKILTNASTAAFDVVYAPYPGRFIATSDVVSATILPPPPRTTRLAAS</sequence>
<evidence type="ECO:0000256" key="1">
    <source>
        <dbReference type="SAM" id="MobiDB-lite"/>
    </source>
</evidence>
<feature type="compositionally biased region" description="Polar residues" evidence="1">
    <location>
        <begin position="8"/>
        <end position="22"/>
    </location>
</feature>
<protein>
    <submittedName>
        <fullName evidence="2">Uncharacterized protein</fullName>
    </submittedName>
</protein>
<feature type="region of interest" description="Disordered" evidence="1">
    <location>
        <begin position="1"/>
        <end position="22"/>
    </location>
</feature>
<dbReference type="AlphaFoldDB" id="A0ABD0UEP0"/>
<keyword evidence="3" id="KW-1185">Reference proteome</keyword>
<dbReference type="EMBL" id="JANQDX010000015">
    <property type="protein sequence ID" value="KAL0911041.1"/>
    <property type="molecule type" value="Genomic_DNA"/>
</dbReference>
<accession>A0ABD0UEP0</accession>
<organism evidence="2 3">
    <name type="scientific">Dendrobium thyrsiflorum</name>
    <name type="common">Pinecone-like raceme dendrobium</name>
    <name type="synonym">Orchid</name>
    <dbReference type="NCBI Taxonomy" id="117978"/>
    <lineage>
        <taxon>Eukaryota</taxon>
        <taxon>Viridiplantae</taxon>
        <taxon>Streptophyta</taxon>
        <taxon>Embryophyta</taxon>
        <taxon>Tracheophyta</taxon>
        <taxon>Spermatophyta</taxon>
        <taxon>Magnoliopsida</taxon>
        <taxon>Liliopsida</taxon>
        <taxon>Asparagales</taxon>
        <taxon>Orchidaceae</taxon>
        <taxon>Epidendroideae</taxon>
        <taxon>Malaxideae</taxon>
        <taxon>Dendrobiinae</taxon>
        <taxon>Dendrobium</taxon>
    </lineage>
</organism>
<evidence type="ECO:0000313" key="2">
    <source>
        <dbReference type="EMBL" id="KAL0911041.1"/>
    </source>
</evidence>
<evidence type="ECO:0000313" key="3">
    <source>
        <dbReference type="Proteomes" id="UP001552299"/>
    </source>
</evidence>
<comment type="caution">
    <text evidence="2">The sequence shown here is derived from an EMBL/GenBank/DDBJ whole genome shotgun (WGS) entry which is preliminary data.</text>
</comment>
<proteinExistence type="predicted"/>
<dbReference type="Proteomes" id="UP001552299">
    <property type="component" value="Unassembled WGS sequence"/>
</dbReference>